<protein>
    <submittedName>
        <fullName evidence="1">Uncharacterized protein</fullName>
    </submittedName>
</protein>
<evidence type="ECO:0000313" key="1">
    <source>
        <dbReference type="EMBL" id="MPC85240.1"/>
    </source>
</evidence>
<accession>A0A5B7IL10</accession>
<evidence type="ECO:0000313" key="2">
    <source>
        <dbReference type="Proteomes" id="UP000324222"/>
    </source>
</evidence>
<gene>
    <name evidence="1" type="ORF">E2C01_080005</name>
</gene>
<sequence length="70" mass="7768">MREQCYGAEESSVLVRHIPSRFVVVLVTRTAYIRVHCGERTKRFRIRAVAWSVCGEPATKESGSAAAGDD</sequence>
<comment type="caution">
    <text evidence="1">The sequence shown here is derived from an EMBL/GenBank/DDBJ whole genome shotgun (WGS) entry which is preliminary data.</text>
</comment>
<dbReference type="AlphaFoldDB" id="A0A5B7IL10"/>
<dbReference type="Proteomes" id="UP000324222">
    <property type="component" value="Unassembled WGS sequence"/>
</dbReference>
<name>A0A5B7IL10_PORTR</name>
<proteinExistence type="predicted"/>
<dbReference type="EMBL" id="VSRR010067773">
    <property type="protein sequence ID" value="MPC85240.1"/>
    <property type="molecule type" value="Genomic_DNA"/>
</dbReference>
<reference evidence="1 2" key="1">
    <citation type="submission" date="2019-05" db="EMBL/GenBank/DDBJ databases">
        <title>Another draft genome of Portunus trituberculatus and its Hox gene families provides insights of decapod evolution.</title>
        <authorList>
            <person name="Jeong J.-H."/>
            <person name="Song I."/>
            <person name="Kim S."/>
            <person name="Choi T."/>
            <person name="Kim D."/>
            <person name="Ryu S."/>
            <person name="Kim W."/>
        </authorList>
    </citation>
    <scope>NUCLEOTIDE SEQUENCE [LARGE SCALE GENOMIC DNA]</scope>
    <source>
        <tissue evidence="1">Muscle</tissue>
    </source>
</reference>
<keyword evidence="2" id="KW-1185">Reference proteome</keyword>
<organism evidence="1 2">
    <name type="scientific">Portunus trituberculatus</name>
    <name type="common">Swimming crab</name>
    <name type="synonym">Neptunus trituberculatus</name>
    <dbReference type="NCBI Taxonomy" id="210409"/>
    <lineage>
        <taxon>Eukaryota</taxon>
        <taxon>Metazoa</taxon>
        <taxon>Ecdysozoa</taxon>
        <taxon>Arthropoda</taxon>
        <taxon>Crustacea</taxon>
        <taxon>Multicrustacea</taxon>
        <taxon>Malacostraca</taxon>
        <taxon>Eumalacostraca</taxon>
        <taxon>Eucarida</taxon>
        <taxon>Decapoda</taxon>
        <taxon>Pleocyemata</taxon>
        <taxon>Brachyura</taxon>
        <taxon>Eubrachyura</taxon>
        <taxon>Portunoidea</taxon>
        <taxon>Portunidae</taxon>
        <taxon>Portuninae</taxon>
        <taxon>Portunus</taxon>
    </lineage>
</organism>